<dbReference type="InterPro" id="IPR046938">
    <property type="entry name" value="DNA_clamp_sf"/>
</dbReference>
<dbReference type="EMBL" id="LR798293">
    <property type="protein sequence ID" value="CAB5221411.1"/>
    <property type="molecule type" value="Genomic_DNA"/>
</dbReference>
<organism evidence="3">
    <name type="scientific">uncultured Caudovirales phage</name>
    <dbReference type="NCBI Taxonomy" id="2100421"/>
    <lineage>
        <taxon>Viruses</taxon>
        <taxon>Duplodnaviria</taxon>
        <taxon>Heunggongvirae</taxon>
        <taxon>Uroviricota</taxon>
        <taxon>Caudoviricetes</taxon>
        <taxon>Peduoviridae</taxon>
        <taxon>Maltschvirus</taxon>
        <taxon>Maltschvirus maltsch</taxon>
    </lineage>
</organism>
<comment type="subunit">
    <text evidence="1">Homotrimer. Interacts with the viral DNA polymerase; this interaction constitutes the polymerase holoenzyme. Interacts with the sliding-clamp-loader; this interaction allows the sliding-clamp-loader to open the sliding clamp. Interacts with the viral DNA ligase. Part of the replicase complex that includes the DNA polymerase, the polymerase clamp, the clamp loader complex, the single-stranded DNA binding protein, the primase, the helicase and the helicase assembly factor. Interacts with the viral RNA polymerase (RNAP). Part of the transcription activation complex containing host RNAP, the viral RNA polymerase sigma-like factor, the late transcription coactivator, and the sliding clamp.</text>
</comment>
<evidence type="ECO:0000256" key="1">
    <source>
        <dbReference type="HAMAP-Rule" id="MF_04161"/>
    </source>
</evidence>
<dbReference type="HAMAP" id="MF_04161">
    <property type="entry name" value="Sliding_clamp_T4"/>
    <property type="match status" value="1"/>
</dbReference>
<comment type="similarity">
    <text evidence="1">Belongs to the Tevenvirinae sliding clamp family.</text>
</comment>
<dbReference type="SUPFAM" id="SSF55979">
    <property type="entry name" value="DNA clamp"/>
    <property type="match status" value="2"/>
</dbReference>
<comment type="function">
    <text evidence="1">Sliding clamp that encircles the genomic DNA and links the DNA polymerase to the template to control the processivity of DNA synthesis. Responsible for tethering the catalytic subunit of DNA polymerase to DNA during high-speed replication. Interaction with the sliding-clamp-loader opens the sliding clamp so that it can be loaded around the DNA template. During transcription, encircles the DNA and tethers host RNA polymerase (RNAP) to it.</text>
</comment>
<keyword evidence="1" id="KW-1195">Viral transcription</keyword>
<name>A0A6J7WTU4_9CAUD</name>
<dbReference type="InterPro" id="IPR046389">
    <property type="entry name" value="Sliding_clamp_T4"/>
</dbReference>
<dbReference type="GO" id="GO:0039693">
    <property type="term" value="P:viral DNA genome replication"/>
    <property type="evidence" value="ECO:0007669"/>
    <property type="project" value="UniProtKB-UniRule"/>
</dbReference>
<accession>A0A6J7WTU4</accession>
<dbReference type="InterPro" id="IPR015200">
    <property type="entry name" value="Sliding_clamp_C"/>
</dbReference>
<protein>
    <recommendedName>
        <fullName evidence="1">Sliding clamp</fullName>
    </recommendedName>
    <alternativeName>
        <fullName evidence="1">DNA polymerase accessory protein Gp45</fullName>
    </alternativeName>
    <alternativeName>
        <fullName evidence="1">DNA polymerase clamp</fullName>
    </alternativeName>
</protein>
<keyword evidence="1" id="KW-1194">Viral DNA replication</keyword>
<reference evidence="3" key="1">
    <citation type="submission" date="2020-05" db="EMBL/GenBank/DDBJ databases">
        <authorList>
            <person name="Chiriac C."/>
            <person name="Salcher M."/>
            <person name="Ghai R."/>
            <person name="Kavagutti S V."/>
        </authorList>
    </citation>
    <scope>NUCLEOTIDE SEQUENCE</scope>
</reference>
<dbReference type="GO" id="GO:0006260">
    <property type="term" value="P:DNA replication"/>
    <property type="evidence" value="ECO:0007669"/>
    <property type="project" value="UniProtKB-KW"/>
</dbReference>
<dbReference type="Gene3D" id="3.70.10.10">
    <property type="match status" value="1"/>
</dbReference>
<dbReference type="Pfam" id="PF09116">
    <property type="entry name" value="gp45-slide_C"/>
    <property type="match status" value="1"/>
</dbReference>
<dbReference type="GO" id="GO:0019083">
    <property type="term" value="P:viral transcription"/>
    <property type="evidence" value="ECO:0007669"/>
    <property type="project" value="UniProtKB-UniRule"/>
</dbReference>
<keyword evidence="1" id="KW-0235">DNA replication</keyword>
<evidence type="ECO:0000313" key="3">
    <source>
        <dbReference type="EMBL" id="CAB5221411.1"/>
    </source>
</evidence>
<sequence>MKLSKETVALFKNFAGINSNLLLKSGSKLATISGQKNVMADVTVTETFPDFGIYDLNEFLGAMSLFDDPDLDFQDKYVSIRQGSSNIKFYAADASVLTAPQKAITFPDAEINFNLSAAMLNMISKTASVLRASDVSIVGDGSTITVVVGDKKNATGNSFSESVGTTDKTFKVNLKVENLKMLPGDYAVSISSKKISRFKSPATDLVYYVAVEADSTFEF</sequence>
<feature type="domain" description="Sliding clamp C-terminal" evidence="2">
    <location>
        <begin position="113"/>
        <end position="213"/>
    </location>
</feature>
<evidence type="ECO:0000259" key="2">
    <source>
        <dbReference type="Pfam" id="PF09116"/>
    </source>
</evidence>
<gene>
    <name evidence="3" type="ORF">UFOVP240_156</name>
</gene>
<proteinExistence type="inferred from homology"/>
<dbReference type="GO" id="GO:0030337">
    <property type="term" value="F:DNA polymerase processivity factor activity"/>
    <property type="evidence" value="ECO:0007669"/>
    <property type="project" value="UniProtKB-UniRule"/>
</dbReference>